<sequence>MHAMQALSQLSYSPMVLPFTALAAFSPELTTVSSEAKIIYQSLIFASSRFSFFRLPCPSIIRPEKTKDPCGSAGPLGCFVAAALQGERDYAQVLAEAQAPARTFFCVF</sequence>
<feature type="signal peptide" evidence="1">
    <location>
        <begin position="1"/>
        <end position="23"/>
    </location>
</feature>
<gene>
    <name evidence="2" type="ORF">CBM2636_12067</name>
</gene>
<organism evidence="2 3">
    <name type="scientific">Cupriavidus taiwanensis</name>
    <dbReference type="NCBI Taxonomy" id="164546"/>
    <lineage>
        <taxon>Bacteria</taxon>
        <taxon>Pseudomonadati</taxon>
        <taxon>Pseudomonadota</taxon>
        <taxon>Betaproteobacteria</taxon>
        <taxon>Burkholderiales</taxon>
        <taxon>Burkholderiaceae</taxon>
        <taxon>Cupriavidus</taxon>
    </lineage>
</organism>
<dbReference type="AlphaFoldDB" id="A0A9Q7XQ35"/>
<accession>A0A9Q7XQ35</accession>
<dbReference type="EMBL" id="LT984813">
    <property type="protein sequence ID" value="SPD65044.1"/>
    <property type="molecule type" value="Genomic_DNA"/>
</dbReference>
<protein>
    <submittedName>
        <fullName evidence="2">Uncharacterized protein</fullName>
    </submittedName>
</protein>
<evidence type="ECO:0000313" key="2">
    <source>
        <dbReference type="EMBL" id="SPD65044.1"/>
    </source>
</evidence>
<proteinExistence type="predicted"/>
<feature type="chain" id="PRO_5040333072" evidence="1">
    <location>
        <begin position="24"/>
        <end position="108"/>
    </location>
</feature>
<name>A0A9Q7XQ35_9BURK</name>
<dbReference type="Proteomes" id="UP000254259">
    <property type="component" value="Chromosome CBM2636"/>
</dbReference>
<keyword evidence="1" id="KW-0732">Signal</keyword>
<evidence type="ECO:0000256" key="1">
    <source>
        <dbReference type="SAM" id="SignalP"/>
    </source>
</evidence>
<reference evidence="2 3" key="1">
    <citation type="submission" date="2018-01" db="EMBL/GenBank/DDBJ databases">
        <authorList>
            <person name="Clerissi C."/>
        </authorList>
    </citation>
    <scope>NUCLEOTIDE SEQUENCE [LARGE SCALE GENOMIC DNA]</scope>
    <source>
        <strain evidence="2">Cupriavidus taiwanensis SWF 66322</strain>
    </source>
</reference>
<evidence type="ECO:0000313" key="3">
    <source>
        <dbReference type="Proteomes" id="UP000254259"/>
    </source>
</evidence>